<gene>
    <name evidence="1" type="ORF">BRO54_0298</name>
</gene>
<evidence type="ECO:0000313" key="1">
    <source>
        <dbReference type="EMBL" id="OKO96745.1"/>
    </source>
</evidence>
<accession>A0A1Q5T957</accession>
<reference evidence="2" key="2">
    <citation type="submission" date="2017-01" db="EMBL/GenBank/DDBJ databases">
        <title>Genome sequencing and annotation of Geobacillus sp. 1017, a Hydrocarbon-Oxidizing Thermophilic Bacterium Isolated from a Heavy Oil Reservoir (China).</title>
        <authorList>
            <person name="Kadnikov V.V."/>
            <person name="Mardanov A.V."/>
            <person name="Poltaraus A.B."/>
            <person name="Sokolova D.S."/>
            <person name="Semenova E.M."/>
            <person name="Ravin N.V."/>
            <person name="Tourova T.P."/>
            <person name="Nazina T.N."/>
        </authorList>
    </citation>
    <scope>NUCLEOTIDE SEQUENCE [LARGE SCALE GENOMIC DNA]</scope>
    <source>
        <strain evidence="2">1017</strain>
    </source>
</reference>
<evidence type="ECO:0000313" key="2">
    <source>
        <dbReference type="Proteomes" id="UP000186030"/>
    </source>
</evidence>
<sequence length="44" mass="4865">MLGHFSSQNDDLYQRTELTAKQALFLGALGLEPPPKILGIRPRA</sequence>
<protein>
    <submittedName>
        <fullName evidence="1">Mobile element protein</fullName>
    </submittedName>
</protein>
<dbReference type="EMBL" id="MQMG01000002">
    <property type="protein sequence ID" value="OKO96745.1"/>
    <property type="molecule type" value="Genomic_DNA"/>
</dbReference>
<proteinExistence type="predicted"/>
<name>A0A1Q5T957_9BACL</name>
<dbReference type="Proteomes" id="UP000186030">
    <property type="component" value="Unassembled WGS sequence"/>
</dbReference>
<comment type="caution">
    <text evidence="1">The sequence shown here is derived from an EMBL/GenBank/DDBJ whole genome shotgun (WGS) entry which is preliminary data.</text>
</comment>
<organism evidence="1 2">
    <name type="scientific">Geobacillus proteiniphilus</name>
    <dbReference type="NCBI Taxonomy" id="860353"/>
    <lineage>
        <taxon>Bacteria</taxon>
        <taxon>Bacillati</taxon>
        <taxon>Bacillota</taxon>
        <taxon>Bacilli</taxon>
        <taxon>Bacillales</taxon>
        <taxon>Anoxybacillaceae</taxon>
        <taxon>Geobacillus</taxon>
    </lineage>
</organism>
<dbReference type="AlphaFoldDB" id="A0A1Q5T957"/>
<reference evidence="1 2" key="1">
    <citation type="submission" date="2016-11" db="EMBL/GenBank/DDBJ databases">
        <authorList>
            <person name="Kadnikov V."/>
            <person name="Nazina T."/>
        </authorList>
    </citation>
    <scope>NUCLEOTIDE SEQUENCE [LARGE SCALE GENOMIC DNA]</scope>
    <source>
        <strain evidence="1 2">1017</strain>
    </source>
</reference>